<dbReference type="EMBL" id="FNBT01000003">
    <property type="protein sequence ID" value="SDF40380.1"/>
    <property type="molecule type" value="Genomic_DNA"/>
</dbReference>
<gene>
    <name evidence="1" type="ORF">SAMN05660662_2057</name>
</gene>
<reference evidence="2" key="1">
    <citation type="submission" date="2016-10" db="EMBL/GenBank/DDBJ databases">
        <authorList>
            <person name="Varghese N."/>
            <person name="Submissions S."/>
        </authorList>
    </citation>
    <scope>NUCLEOTIDE SEQUENCE [LARGE SCALE GENOMIC DNA]</scope>
    <source>
        <strain evidence="2">DSM 44268</strain>
    </source>
</reference>
<accession>A0A1G7KTW8</accession>
<dbReference type="AlphaFoldDB" id="A0A1G7KTW8"/>
<dbReference type="Proteomes" id="UP000199406">
    <property type="component" value="Unassembled WGS sequence"/>
</dbReference>
<keyword evidence="2" id="KW-1185">Reference proteome</keyword>
<organism evidence="1 2">
    <name type="scientific">Blastococcus aurantiacus</name>
    <dbReference type="NCBI Taxonomy" id="1550231"/>
    <lineage>
        <taxon>Bacteria</taxon>
        <taxon>Bacillati</taxon>
        <taxon>Actinomycetota</taxon>
        <taxon>Actinomycetes</taxon>
        <taxon>Geodermatophilales</taxon>
        <taxon>Geodermatophilaceae</taxon>
        <taxon>Blastococcus</taxon>
    </lineage>
</organism>
<evidence type="ECO:0008006" key="3">
    <source>
        <dbReference type="Google" id="ProtNLM"/>
    </source>
</evidence>
<name>A0A1G7KTW8_9ACTN</name>
<dbReference type="STRING" id="1550231.SAMN05660662_2057"/>
<proteinExistence type="predicted"/>
<evidence type="ECO:0000313" key="1">
    <source>
        <dbReference type="EMBL" id="SDF40380.1"/>
    </source>
</evidence>
<sequence length="264" mass="27838">MGSFTAAYLEQTPSGGWVASNAAPAEHPFTYQLSHPCVVDDRETGACRGSDFFQCPAPPGRVVEDLIPEQRRLVLSGEGGATRTIDGFPPGDVPVGSPVGPWIGGTRACIDITALNPAPSPAEVFRYFQTLPLPQLPTKQQPPGNGLVGLPVIFFTDGPTTQTFTLDIRGFTVDITATASSFTWHTGDGTDLITTDPGAPYPDHTISHDYASGTYTASLTTTWTATFSIDGGLTVPVPGSTTTEGPPVTFDVLQARPVLTNPFD</sequence>
<protein>
    <recommendedName>
        <fullName evidence="3">PKD domain-containing protein</fullName>
    </recommendedName>
</protein>
<evidence type="ECO:0000313" key="2">
    <source>
        <dbReference type="Proteomes" id="UP000199406"/>
    </source>
</evidence>